<dbReference type="Proteomes" id="UP000011086">
    <property type="component" value="Unassembled WGS sequence"/>
</dbReference>
<accession>A0AA97NM02</accession>
<sequence>MLQTASLAAAALIGLLAGPAPVLGASSKFCEGGSWSTLGKTGGNDRFRGEVDAPSGDFKVQGQFVEFMIDPATFAIYNYAWLGKENVGDMTGRQYTNIFASKVPDHRGANLTSKISLEIKEEVIKISRTGNGVSMTISAKDCAQGGIFQMEPERADNTSTRIVHTLADGAFQYDNPIFRSNLGKFMGSECVSEAGPAAEACVQVRPRVNIGAAGRPKMVLRDSAQVASRLPQPECGPDFSNNLGIGGETRDYCGGMSIWDVASGGRMGMVTGEDSVEVSSPPDVCVSDCFPGDHPATGELAVLGFPDPVPEEVKLKPFMSEQGFDIPLTQFSTTIMAKGCVDQSSVHFRGVRMPRCTMD</sequence>
<proteinExistence type="predicted"/>
<feature type="signal peptide" evidence="1">
    <location>
        <begin position="1"/>
        <end position="24"/>
    </location>
</feature>
<reference evidence="2" key="1">
    <citation type="journal article" date="2012" name="PLoS Genet.">
        <title>Comparative analysis of the genomes of two field isolates of the rice blast fungus Magnaporthe oryzae.</title>
        <authorList>
            <person name="Xue M."/>
            <person name="Yang J."/>
            <person name="Li Z."/>
            <person name="Hu S."/>
            <person name="Yao N."/>
            <person name="Dean R.A."/>
            <person name="Zhao W."/>
            <person name="Shen M."/>
            <person name="Zhang H."/>
            <person name="Li C."/>
            <person name="Liu L."/>
            <person name="Cao L."/>
            <person name="Xu X."/>
            <person name="Xing Y."/>
            <person name="Hsiang T."/>
            <person name="Zhang Z."/>
            <person name="Xu J.R."/>
            <person name="Peng Y.L."/>
        </authorList>
    </citation>
    <scope>NUCLEOTIDE SEQUENCE</scope>
    <source>
        <strain evidence="2">Y34</strain>
    </source>
</reference>
<organism evidence="2">
    <name type="scientific">Pyricularia oryzae (strain Y34)</name>
    <name type="common">Rice blast fungus</name>
    <name type="synonym">Magnaporthe oryzae</name>
    <dbReference type="NCBI Taxonomy" id="1143189"/>
    <lineage>
        <taxon>Eukaryota</taxon>
        <taxon>Fungi</taxon>
        <taxon>Dikarya</taxon>
        <taxon>Ascomycota</taxon>
        <taxon>Pezizomycotina</taxon>
        <taxon>Sordariomycetes</taxon>
        <taxon>Sordariomycetidae</taxon>
        <taxon>Magnaporthales</taxon>
        <taxon>Pyriculariaceae</taxon>
        <taxon>Pyricularia</taxon>
    </lineage>
</organism>
<keyword evidence="1" id="KW-0732">Signal</keyword>
<evidence type="ECO:0000313" key="2">
    <source>
        <dbReference type="EMBL" id="ELQ32591.1"/>
    </source>
</evidence>
<feature type="chain" id="PRO_5041686258" evidence="1">
    <location>
        <begin position="25"/>
        <end position="359"/>
    </location>
</feature>
<protein>
    <submittedName>
        <fullName evidence="2">Uncharacterized protein</fullName>
    </submittedName>
</protein>
<evidence type="ECO:0000256" key="1">
    <source>
        <dbReference type="SAM" id="SignalP"/>
    </source>
</evidence>
<dbReference type="AlphaFoldDB" id="A0AA97NM02"/>
<gene>
    <name evidence="2" type="ORF">OOU_Y34scaffold01085g1</name>
</gene>
<dbReference type="EMBL" id="JH794010">
    <property type="protein sequence ID" value="ELQ32591.1"/>
    <property type="molecule type" value="Genomic_DNA"/>
</dbReference>
<name>A0AA97NM02_PYRO3</name>